<keyword evidence="1" id="KW-0472">Membrane</keyword>
<feature type="transmembrane region" description="Helical" evidence="1">
    <location>
        <begin position="28"/>
        <end position="48"/>
    </location>
</feature>
<organism evidence="2 3">
    <name type="scientific">Chitinophaga pinensis (strain ATCC 43595 / DSM 2588 / LMG 13176 / NBRC 15968 / NCIMB 11800 / UQM 2034)</name>
    <dbReference type="NCBI Taxonomy" id="485918"/>
    <lineage>
        <taxon>Bacteria</taxon>
        <taxon>Pseudomonadati</taxon>
        <taxon>Bacteroidota</taxon>
        <taxon>Chitinophagia</taxon>
        <taxon>Chitinophagales</taxon>
        <taxon>Chitinophagaceae</taxon>
        <taxon>Chitinophaga</taxon>
    </lineage>
</organism>
<proteinExistence type="predicted"/>
<feature type="transmembrane region" description="Helical" evidence="1">
    <location>
        <begin position="54"/>
        <end position="72"/>
    </location>
</feature>
<name>A0A979GZE7_CHIPD</name>
<reference evidence="3" key="1">
    <citation type="submission" date="2009-08" db="EMBL/GenBank/DDBJ databases">
        <title>The complete genome of Chitinophaga pinensis DSM 2588.</title>
        <authorList>
            <consortium name="US DOE Joint Genome Institute (JGI-PGF)"/>
            <person name="Lucas S."/>
            <person name="Copeland A."/>
            <person name="Lapidus A."/>
            <person name="Glavina del Rio T."/>
            <person name="Dalin E."/>
            <person name="Tice H."/>
            <person name="Bruce D."/>
            <person name="Goodwin L."/>
            <person name="Pitluck S."/>
            <person name="Kyrpides N."/>
            <person name="Mavromatis K."/>
            <person name="Ivanova N."/>
            <person name="Mikhailova N."/>
            <person name="Sims D."/>
            <person name="Meinche L."/>
            <person name="Brettin T."/>
            <person name="Detter J.C."/>
            <person name="Han C."/>
            <person name="Larimer F."/>
            <person name="Land M."/>
            <person name="Hauser L."/>
            <person name="Markowitz V."/>
            <person name="Cheng J.-F."/>
            <person name="Hugenholtz P."/>
            <person name="Woyke T."/>
            <person name="Wu D."/>
            <person name="Spring S."/>
            <person name="Klenk H.-P."/>
            <person name="Eisen J.A."/>
        </authorList>
    </citation>
    <scope>NUCLEOTIDE SEQUENCE [LARGE SCALE GENOMIC DNA]</scope>
    <source>
        <strain evidence="3">ATCC 43595 / DSM 2588 / LMG 13176 / NBRC 15968 / NCIMB 11800 / UQM 2034</strain>
    </source>
</reference>
<keyword evidence="1" id="KW-0812">Transmembrane</keyword>
<feature type="transmembrane region" description="Helical" evidence="1">
    <location>
        <begin position="223"/>
        <end position="245"/>
    </location>
</feature>
<reference evidence="2 3" key="2">
    <citation type="journal article" date="2010" name="Stand. Genomic Sci.">
        <title>Complete genome sequence of Chitinophaga pinensis type strain (UQM 2034).</title>
        <authorList>
            <person name="Glavina Del Rio T."/>
            <person name="Abt B."/>
            <person name="Spring S."/>
            <person name="Lapidus A."/>
            <person name="Nolan M."/>
            <person name="Tice H."/>
            <person name="Copeland A."/>
            <person name="Cheng J.F."/>
            <person name="Chen F."/>
            <person name="Bruce D."/>
            <person name="Goodwin L."/>
            <person name="Pitluck S."/>
            <person name="Ivanova N."/>
            <person name="Mavromatis K."/>
            <person name="Mikhailova N."/>
            <person name="Pati A."/>
            <person name="Chen A."/>
            <person name="Palaniappan K."/>
            <person name="Land M."/>
            <person name="Hauser L."/>
            <person name="Chang Y.J."/>
            <person name="Jeffries C.D."/>
            <person name="Chain P."/>
            <person name="Saunders E."/>
            <person name="Detter J.C."/>
            <person name="Brettin T."/>
            <person name="Rohde M."/>
            <person name="Goker M."/>
            <person name="Bristow J."/>
            <person name="Eisen J.A."/>
            <person name="Markowitz V."/>
            <person name="Hugenholtz P."/>
            <person name="Kyrpides N.C."/>
            <person name="Klenk H.P."/>
            <person name="Lucas S."/>
        </authorList>
    </citation>
    <scope>NUCLEOTIDE SEQUENCE [LARGE SCALE GENOMIC DNA]</scope>
    <source>
        <strain evidence="3">ATCC 43595 / DSM 2588 / LMG 13176 / NBRC 15968 / NCIMB 11800 / UQM 2034</strain>
    </source>
</reference>
<keyword evidence="1" id="KW-1133">Transmembrane helix</keyword>
<accession>A0A979GZE7</accession>
<protein>
    <submittedName>
        <fullName evidence="2">Uncharacterized protein</fullName>
    </submittedName>
</protein>
<dbReference type="EMBL" id="CP001699">
    <property type="protein sequence ID" value="ACU62510.1"/>
    <property type="molecule type" value="Genomic_DNA"/>
</dbReference>
<evidence type="ECO:0000313" key="3">
    <source>
        <dbReference type="Proteomes" id="UP000002215"/>
    </source>
</evidence>
<dbReference type="KEGG" id="cpi:Cpin_5078"/>
<sequence>MQTTTLLTDRDIKILKDLKQPDGVSIKALLIMGVALFIMGIAICIISISEEFLIILGLIVLLMGAGITFAGARMRWKTNTYFANPPHGNMKQVVNDQLLRVELINKKVLRYCFNGYELELYVASGIGHHPASFRHKRPIDEVRTLRNTPVQLSYVEYIPGEKVLLDIAYRQYNSYSETVLPITEEDRKKSLSGNAGAAGCILGIAVFLGIVFGFMTGFDSKTFPLILIFGVGPMIAIGFGVISYMSWKARQATNKITIRTTITEVVVFWIRSGKSSSKDTFYRLGDGTLVHITNMPFQPGDNVLIQFLQNNNGTRGFVIEMIKI</sequence>
<dbReference type="Proteomes" id="UP000002215">
    <property type="component" value="Chromosome"/>
</dbReference>
<evidence type="ECO:0000256" key="1">
    <source>
        <dbReference type="SAM" id="Phobius"/>
    </source>
</evidence>
<dbReference type="AlphaFoldDB" id="A0A979GZE7"/>
<gene>
    <name evidence="2" type="ordered locus">Cpin_5078</name>
</gene>
<evidence type="ECO:0000313" key="2">
    <source>
        <dbReference type="EMBL" id="ACU62510.1"/>
    </source>
</evidence>
<feature type="transmembrane region" description="Helical" evidence="1">
    <location>
        <begin position="195"/>
        <end position="217"/>
    </location>
</feature>
<dbReference type="RefSeq" id="WP_012792678.1">
    <property type="nucleotide sequence ID" value="NC_013132.1"/>
</dbReference>
<dbReference type="OrthoDB" id="658834at2"/>